<comment type="subcellular location">
    <subcellularLocation>
        <location evidence="1">Membrane</location>
        <topology evidence="1">Multi-pass membrane protein</topology>
    </subcellularLocation>
</comment>
<feature type="transmembrane region" description="Helical" evidence="2">
    <location>
        <begin position="303"/>
        <end position="325"/>
    </location>
</feature>
<feature type="domain" description="Major facilitator superfamily (MFS) profile" evidence="3">
    <location>
        <begin position="57"/>
        <end position="444"/>
    </location>
</feature>
<feature type="transmembrane region" description="Helical" evidence="2">
    <location>
        <begin position="211"/>
        <end position="230"/>
    </location>
</feature>
<dbReference type="PANTHER" id="PTHR42910:SF1">
    <property type="entry name" value="MAJOR FACILITATOR SUPERFAMILY (MFS) PROFILE DOMAIN-CONTAINING PROTEIN"/>
    <property type="match status" value="1"/>
</dbReference>
<feature type="transmembrane region" description="Helical" evidence="2">
    <location>
        <begin position="422"/>
        <end position="442"/>
    </location>
</feature>
<evidence type="ECO:0000313" key="5">
    <source>
        <dbReference type="Proteomes" id="UP001172673"/>
    </source>
</evidence>
<evidence type="ECO:0000256" key="2">
    <source>
        <dbReference type="SAM" id="Phobius"/>
    </source>
</evidence>
<sequence>MASSEGATIVIPMSVVDPSQERRGRSTKSVHTISNFIRTGYSSSSSSEAPPYLTRRLTILFALAAGFTSANLAYSQPILPLLANSFAVSQSQIANVPALAQAGNAVGLLMILPLADFFPRRAFTLTLMGATIVLWLGLCLAPNYASFTTLTFLSALFTPVTQLLLPLVSELSTSRTRAFNLSIMSTGPTLGIFIGRVISGIVADHTSWRNVYWLGLALQLVVFVLLFIFMPEYGSLNPSRTTKELIVTYPKVLWSIIILYYRHPTLVQAGLMAFSTFFAVSSFWTTVTFLLSDPPFRYNSGQIGLLGLIGIATMFAAPLCGKYIIRPIGEPLLSAGIGKIISLIGIFLGTFLGTHSIAGPIIQATLLDIGLVILQISNRVALHPLEPEMRNRVNTAFVSVLYLGNLVGTKAGSVVYHEYGGWIPTGAVSIGVIVFGFVVIGLRGPYENRWIGWRGGWKPKRG</sequence>
<keyword evidence="5" id="KW-1185">Reference proteome</keyword>
<feature type="transmembrane region" description="Helical" evidence="2">
    <location>
        <begin position="396"/>
        <end position="416"/>
    </location>
</feature>
<feature type="transmembrane region" description="Helical" evidence="2">
    <location>
        <begin position="269"/>
        <end position="291"/>
    </location>
</feature>
<name>A0AA38X2Y2_9EURO</name>
<evidence type="ECO:0000256" key="1">
    <source>
        <dbReference type="ARBA" id="ARBA00004141"/>
    </source>
</evidence>
<protein>
    <recommendedName>
        <fullName evidence="3">Major facilitator superfamily (MFS) profile domain-containing protein</fullName>
    </recommendedName>
</protein>
<accession>A0AA38X2Y2</accession>
<dbReference type="Proteomes" id="UP001172673">
    <property type="component" value="Unassembled WGS sequence"/>
</dbReference>
<dbReference type="EMBL" id="JAPDRK010000015">
    <property type="protein sequence ID" value="KAJ9605864.1"/>
    <property type="molecule type" value="Genomic_DNA"/>
</dbReference>
<dbReference type="GO" id="GO:0022857">
    <property type="term" value="F:transmembrane transporter activity"/>
    <property type="evidence" value="ECO:0007669"/>
    <property type="project" value="InterPro"/>
</dbReference>
<feature type="transmembrane region" description="Helical" evidence="2">
    <location>
        <begin position="357"/>
        <end position="376"/>
    </location>
</feature>
<keyword evidence="2" id="KW-0472">Membrane</keyword>
<keyword evidence="2" id="KW-0812">Transmembrane</keyword>
<dbReference type="Pfam" id="PF07690">
    <property type="entry name" value="MFS_1"/>
    <property type="match status" value="1"/>
</dbReference>
<feature type="transmembrane region" description="Helical" evidence="2">
    <location>
        <begin position="57"/>
        <end position="74"/>
    </location>
</feature>
<comment type="caution">
    <text evidence="4">The sequence shown here is derived from an EMBL/GenBank/DDBJ whole genome shotgun (WGS) entry which is preliminary data.</text>
</comment>
<reference evidence="4" key="1">
    <citation type="submission" date="2022-10" db="EMBL/GenBank/DDBJ databases">
        <title>Culturing micro-colonial fungi from biological soil crusts in the Mojave desert and describing Neophaeococcomyces mojavensis, and introducing the new genera and species Taxawa tesnikishii.</title>
        <authorList>
            <person name="Kurbessoian T."/>
            <person name="Stajich J.E."/>
        </authorList>
    </citation>
    <scope>NUCLEOTIDE SEQUENCE</scope>
    <source>
        <strain evidence="4">TK_41</strain>
    </source>
</reference>
<feature type="transmembrane region" description="Helical" evidence="2">
    <location>
        <begin position="144"/>
        <end position="167"/>
    </location>
</feature>
<keyword evidence="2" id="KW-1133">Transmembrane helix</keyword>
<evidence type="ECO:0000259" key="3">
    <source>
        <dbReference type="PROSITE" id="PS50850"/>
    </source>
</evidence>
<dbReference type="SUPFAM" id="SSF103473">
    <property type="entry name" value="MFS general substrate transporter"/>
    <property type="match status" value="1"/>
</dbReference>
<dbReference type="PROSITE" id="PS50850">
    <property type="entry name" value="MFS"/>
    <property type="match status" value="1"/>
</dbReference>
<gene>
    <name evidence="4" type="ORF">H2200_009713</name>
</gene>
<dbReference type="InterPro" id="IPR020846">
    <property type="entry name" value="MFS_dom"/>
</dbReference>
<feature type="transmembrane region" description="Helical" evidence="2">
    <location>
        <begin position="179"/>
        <end position="199"/>
    </location>
</feature>
<dbReference type="InterPro" id="IPR036259">
    <property type="entry name" value="MFS_trans_sf"/>
</dbReference>
<dbReference type="InterPro" id="IPR011701">
    <property type="entry name" value="MFS"/>
</dbReference>
<evidence type="ECO:0000313" key="4">
    <source>
        <dbReference type="EMBL" id="KAJ9605864.1"/>
    </source>
</evidence>
<dbReference type="PANTHER" id="PTHR42910">
    <property type="entry name" value="TRANSPORTER SCO4007-RELATED"/>
    <property type="match status" value="1"/>
</dbReference>
<dbReference type="Gene3D" id="1.20.1250.20">
    <property type="entry name" value="MFS general substrate transporter like domains"/>
    <property type="match status" value="1"/>
</dbReference>
<organism evidence="4 5">
    <name type="scientific">Cladophialophora chaetospira</name>
    <dbReference type="NCBI Taxonomy" id="386627"/>
    <lineage>
        <taxon>Eukaryota</taxon>
        <taxon>Fungi</taxon>
        <taxon>Dikarya</taxon>
        <taxon>Ascomycota</taxon>
        <taxon>Pezizomycotina</taxon>
        <taxon>Eurotiomycetes</taxon>
        <taxon>Chaetothyriomycetidae</taxon>
        <taxon>Chaetothyriales</taxon>
        <taxon>Herpotrichiellaceae</taxon>
        <taxon>Cladophialophora</taxon>
    </lineage>
</organism>
<dbReference type="GO" id="GO:0016020">
    <property type="term" value="C:membrane"/>
    <property type="evidence" value="ECO:0007669"/>
    <property type="project" value="UniProtKB-SubCell"/>
</dbReference>
<dbReference type="AlphaFoldDB" id="A0AA38X2Y2"/>
<feature type="transmembrane region" description="Helical" evidence="2">
    <location>
        <begin position="122"/>
        <end position="138"/>
    </location>
</feature>
<proteinExistence type="predicted"/>
<feature type="transmembrane region" description="Helical" evidence="2">
    <location>
        <begin position="332"/>
        <end position="351"/>
    </location>
</feature>
<dbReference type="CDD" id="cd17324">
    <property type="entry name" value="MFS_NepI_like"/>
    <property type="match status" value="1"/>
</dbReference>